<evidence type="ECO:0000259" key="8">
    <source>
        <dbReference type="PROSITE" id="PS51686"/>
    </source>
</evidence>
<dbReference type="HOGENOM" id="CLU_005316_6_1_9"/>
<dbReference type="PANTHER" id="PTHR22807:SF30">
    <property type="entry name" value="28S RRNA (CYTOSINE(4447)-C(5))-METHYLTRANSFERASE-RELATED"/>
    <property type="match status" value="1"/>
</dbReference>
<keyword evidence="4 6" id="KW-0949">S-adenosyl-L-methionine</keyword>
<reference evidence="9 10" key="1">
    <citation type="submission" date="2014-08" db="EMBL/GenBank/DDBJ databases">
        <title>Comparative genomics of the Paenibacillus odorifer group.</title>
        <authorList>
            <person name="den Bakker H.C."/>
            <person name="Tsai Y.-C."/>
            <person name="Martin N."/>
            <person name="Korlach J."/>
            <person name="Wiedmann M."/>
        </authorList>
    </citation>
    <scope>NUCLEOTIDE SEQUENCE [LARGE SCALE GENOMIC DNA]</scope>
    <source>
        <strain evidence="9 10">DSM 14472</strain>
    </source>
</reference>
<dbReference type="Proteomes" id="UP000029507">
    <property type="component" value="Chromosome"/>
</dbReference>
<evidence type="ECO:0000256" key="6">
    <source>
        <dbReference type="PROSITE-ProRule" id="PRU01023"/>
    </source>
</evidence>
<evidence type="ECO:0000313" key="9">
    <source>
        <dbReference type="EMBL" id="AIQ63559.1"/>
    </source>
</evidence>
<dbReference type="GO" id="GO:0008173">
    <property type="term" value="F:RNA methyltransferase activity"/>
    <property type="evidence" value="ECO:0007669"/>
    <property type="project" value="InterPro"/>
</dbReference>
<proteinExistence type="inferred from homology"/>
<dbReference type="RefSeq" id="WP_038695186.1">
    <property type="nucleotide sequence ID" value="NZ_CP009286.1"/>
</dbReference>
<dbReference type="InterPro" id="IPR031341">
    <property type="entry name" value="Methyltr_RsmF_N"/>
</dbReference>
<dbReference type="Pfam" id="PF17126">
    <property type="entry name" value="RsmF_methylt_CI"/>
    <property type="match status" value="1"/>
</dbReference>
<sequence>MTTAGLPGAYTEMIETQLGSETGAFLATYKEPRTQGLRINGLKTRTEQGISAAYRASKIFSLSPVPWCPGGYYYEEPARPGRHPYHAAGLYYIQEPSAMSAAVMLNPQPGETVLDLAAAPGGKTTHIASLMQGQGLLVSNEIHPERARILSENAERLGVPNVLVTSAAPDELVARFPEAFDRIMLDAPCSGEGMFRKDPDAISEWSPEHVEMCAARQWDIIQDAYAMLKPGGIMAYSTCTFNRQENEELIARVTARYPGMQLLETKRLWPHHEKGEGHFVALLRKEAAGSEEAEPSAARKRSGRRENRPGRGSATGAAAAQSALRQFREWAEAELPGFPVQGQPVLFGDSLYLLPPEFGTSFSPDVLNGLRVPRAGLHLAHLKKNRIEPAHALAMALRPDQAGRALNLASDGPEAAAWLRGESLNVPPDLQGWTLVTVDGLPLGWGKASGGQLKNHYPKGLRQP</sequence>
<dbReference type="KEGG" id="pste:PSTEL_11170"/>
<dbReference type="InterPro" id="IPR049560">
    <property type="entry name" value="MeTrfase_RsmB-F_NOP2_cat"/>
</dbReference>
<evidence type="ECO:0000256" key="2">
    <source>
        <dbReference type="ARBA" id="ARBA00022603"/>
    </source>
</evidence>
<dbReference type="PRINTS" id="PR02008">
    <property type="entry name" value="RCMTFAMILY"/>
</dbReference>
<evidence type="ECO:0000256" key="7">
    <source>
        <dbReference type="SAM" id="MobiDB-lite"/>
    </source>
</evidence>
<gene>
    <name evidence="9" type="ORF">PSTEL_11170</name>
</gene>
<feature type="binding site" evidence="6">
    <location>
        <begin position="117"/>
        <end position="123"/>
    </location>
    <ligand>
        <name>S-adenosyl-L-methionine</name>
        <dbReference type="ChEBI" id="CHEBI:59789"/>
    </ligand>
</feature>
<dbReference type="STRING" id="169760.PSTEL_11170"/>
<comment type="caution">
    <text evidence="6">Lacks conserved residue(s) required for the propagation of feature annotation.</text>
</comment>
<dbReference type="InterPro" id="IPR029063">
    <property type="entry name" value="SAM-dependent_MTases_sf"/>
</dbReference>
<protein>
    <submittedName>
        <fullName evidence="9">RNA methyltransferase</fullName>
    </submittedName>
</protein>
<organism evidence="9 10">
    <name type="scientific">Paenibacillus stellifer</name>
    <dbReference type="NCBI Taxonomy" id="169760"/>
    <lineage>
        <taxon>Bacteria</taxon>
        <taxon>Bacillati</taxon>
        <taxon>Bacillota</taxon>
        <taxon>Bacilli</taxon>
        <taxon>Bacillales</taxon>
        <taxon>Paenibacillaceae</taxon>
        <taxon>Paenibacillus</taxon>
    </lineage>
</organism>
<feature type="domain" description="SAM-dependent MTase RsmB/NOP-type" evidence="8">
    <location>
        <begin position="25"/>
        <end position="301"/>
    </location>
</feature>
<feature type="region of interest" description="Disordered" evidence="7">
    <location>
        <begin position="288"/>
        <end position="318"/>
    </location>
</feature>
<dbReference type="SUPFAM" id="SSF53335">
    <property type="entry name" value="S-adenosyl-L-methionine-dependent methyltransferases"/>
    <property type="match status" value="1"/>
</dbReference>
<dbReference type="Pfam" id="PF13636">
    <property type="entry name" value="Methyltranf_PUA"/>
    <property type="match status" value="1"/>
</dbReference>
<dbReference type="InterPro" id="IPR001678">
    <property type="entry name" value="MeTrfase_RsmB-F_NOP2_dom"/>
</dbReference>
<keyword evidence="2 6" id="KW-0489">Methyltransferase</keyword>
<dbReference type="AlphaFoldDB" id="A0A089N498"/>
<keyword evidence="3 6" id="KW-0808">Transferase</keyword>
<keyword evidence="1" id="KW-0963">Cytoplasm</keyword>
<name>A0A089N498_9BACL</name>
<dbReference type="Pfam" id="PF01189">
    <property type="entry name" value="Methyltr_RsmB-F"/>
    <property type="match status" value="1"/>
</dbReference>
<feature type="binding site" evidence="6">
    <location>
        <position position="186"/>
    </location>
    <ligand>
        <name>S-adenosyl-L-methionine</name>
        <dbReference type="ChEBI" id="CHEBI:59789"/>
    </ligand>
</feature>
<feature type="active site" description="Nucleophile" evidence="6">
    <location>
        <position position="239"/>
    </location>
</feature>
<evidence type="ECO:0000256" key="4">
    <source>
        <dbReference type="ARBA" id="ARBA00022691"/>
    </source>
</evidence>
<keyword evidence="10" id="KW-1185">Reference proteome</keyword>
<evidence type="ECO:0000256" key="1">
    <source>
        <dbReference type="ARBA" id="ARBA00022490"/>
    </source>
</evidence>
<dbReference type="OrthoDB" id="9810297at2"/>
<dbReference type="Pfam" id="PF17125">
    <property type="entry name" value="Methyltr_RsmF_N"/>
    <property type="match status" value="1"/>
</dbReference>
<dbReference type="PROSITE" id="PS51686">
    <property type="entry name" value="SAM_MT_RSMB_NOP"/>
    <property type="match status" value="1"/>
</dbReference>
<feature type="binding site" evidence="6">
    <location>
        <position position="141"/>
    </location>
    <ligand>
        <name>S-adenosyl-L-methionine</name>
        <dbReference type="ChEBI" id="CHEBI:59789"/>
    </ligand>
</feature>
<dbReference type="Gene3D" id="3.30.70.1170">
    <property type="entry name" value="Sun protein, domain 3"/>
    <property type="match status" value="1"/>
</dbReference>
<accession>A0A089N498</accession>
<dbReference type="Gene3D" id="2.30.130.60">
    <property type="match status" value="1"/>
</dbReference>
<dbReference type="EMBL" id="CP009286">
    <property type="protein sequence ID" value="AIQ63559.1"/>
    <property type="molecule type" value="Genomic_DNA"/>
</dbReference>
<dbReference type="InterPro" id="IPR031340">
    <property type="entry name" value="RsmF_methylt_CI"/>
</dbReference>
<dbReference type="PANTHER" id="PTHR22807">
    <property type="entry name" value="NOP2 YEAST -RELATED NOL1/NOP2/FMU SUN DOMAIN-CONTAINING"/>
    <property type="match status" value="1"/>
</dbReference>
<dbReference type="Gene3D" id="3.40.50.150">
    <property type="entry name" value="Vaccinia Virus protein VP39"/>
    <property type="match status" value="1"/>
</dbReference>
<keyword evidence="5 6" id="KW-0694">RNA-binding</keyword>
<dbReference type="GO" id="GO:0001510">
    <property type="term" value="P:RNA methylation"/>
    <property type="evidence" value="ECO:0007669"/>
    <property type="project" value="InterPro"/>
</dbReference>
<dbReference type="CDD" id="cd02440">
    <property type="entry name" value="AdoMet_MTases"/>
    <property type="match status" value="1"/>
</dbReference>
<dbReference type="CDD" id="cd21147">
    <property type="entry name" value="RsmF_methylt_CTD1"/>
    <property type="match status" value="1"/>
</dbReference>
<comment type="similarity">
    <text evidence="6">Belongs to the class I-like SAM-binding methyltransferase superfamily. RsmB/NOP family.</text>
</comment>
<dbReference type="InterPro" id="IPR023267">
    <property type="entry name" value="RCMT"/>
</dbReference>
<dbReference type="GO" id="GO:0003723">
    <property type="term" value="F:RNA binding"/>
    <property type="evidence" value="ECO:0007669"/>
    <property type="project" value="UniProtKB-UniRule"/>
</dbReference>
<evidence type="ECO:0000256" key="5">
    <source>
        <dbReference type="ARBA" id="ARBA00022884"/>
    </source>
</evidence>
<evidence type="ECO:0000313" key="10">
    <source>
        <dbReference type="Proteomes" id="UP000029507"/>
    </source>
</evidence>
<evidence type="ECO:0000256" key="3">
    <source>
        <dbReference type="ARBA" id="ARBA00022679"/>
    </source>
</evidence>
<dbReference type="InterPro" id="IPR027391">
    <property type="entry name" value="Nol1_Nop2_Fmu_2"/>
</dbReference>